<protein>
    <submittedName>
        <fullName evidence="2">Uncharacterized protein</fullName>
    </submittedName>
</protein>
<feature type="transmembrane region" description="Helical" evidence="1">
    <location>
        <begin position="27"/>
        <end position="47"/>
    </location>
</feature>
<reference evidence="2 3" key="1">
    <citation type="submission" date="2016-02" db="EMBL/GenBank/DDBJ databases">
        <title>Genome analysis of coral dinoflagellate symbionts highlights evolutionary adaptations to a symbiotic lifestyle.</title>
        <authorList>
            <person name="Aranda M."/>
            <person name="Li Y."/>
            <person name="Liew Y.J."/>
            <person name="Baumgarten S."/>
            <person name="Simakov O."/>
            <person name="Wilson M."/>
            <person name="Piel J."/>
            <person name="Ashoor H."/>
            <person name="Bougouffa S."/>
            <person name="Bajic V.B."/>
            <person name="Ryu T."/>
            <person name="Ravasi T."/>
            <person name="Bayer T."/>
            <person name="Micklem G."/>
            <person name="Kim H."/>
            <person name="Bhak J."/>
            <person name="Lajeunesse T.C."/>
            <person name="Voolstra C.R."/>
        </authorList>
    </citation>
    <scope>NUCLEOTIDE SEQUENCE [LARGE SCALE GENOMIC DNA]</scope>
    <source>
        <strain evidence="2 3">CCMP2467</strain>
    </source>
</reference>
<accession>A0A1Q9CK62</accession>
<gene>
    <name evidence="2" type="ORF">AK812_SmicGene35931</name>
</gene>
<comment type="caution">
    <text evidence="2">The sequence shown here is derived from an EMBL/GenBank/DDBJ whole genome shotgun (WGS) entry which is preliminary data.</text>
</comment>
<dbReference type="AlphaFoldDB" id="A0A1Q9CK62"/>
<dbReference type="Proteomes" id="UP000186817">
    <property type="component" value="Unassembled WGS sequence"/>
</dbReference>
<evidence type="ECO:0000313" key="3">
    <source>
        <dbReference type="Proteomes" id="UP000186817"/>
    </source>
</evidence>
<evidence type="ECO:0000313" key="2">
    <source>
        <dbReference type="EMBL" id="OLP83319.1"/>
    </source>
</evidence>
<dbReference type="EMBL" id="LSRX01001123">
    <property type="protein sequence ID" value="OLP83319.1"/>
    <property type="molecule type" value="Genomic_DNA"/>
</dbReference>
<feature type="transmembrane region" description="Helical" evidence="1">
    <location>
        <begin position="94"/>
        <end position="111"/>
    </location>
</feature>
<keyword evidence="1" id="KW-0812">Transmembrane</keyword>
<organism evidence="2 3">
    <name type="scientific">Symbiodinium microadriaticum</name>
    <name type="common">Dinoflagellate</name>
    <name type="synonym">Zooxanthella microadriatica</name>
    <dbReference type="NCBI Taxonomy" id="2951"/>
    <lineage>
        <taxon>Eukaryota</taxon>
        <taxon>Sar</taxon>
        <taxon>Alveolata</taxon>
        <taxon>Dinophyceae</taxon>
        <taxon>Suessiales</taxon>
        <taxon>Symbiodiniaceae</taxon>
        <taxon>Symbiodinium</taxon>
    </lineage>
</organism>
<keyword evidence="1" id="KW-0472">Membrane</keyword>
<proteinExistence type="predicted"/>
<evidence type="ECO:0000256" key="1">
    <source>
        <dbReference type="SAM" id="Phobius"/>
    </source>
</evidence>
<keyword evidence="1" id="KW-1133">Transmembrane helix</keyword>
<keyword evidence="3" id="KW-1185">Reference proteome</keyword>
<sequence>MTSRGTSPHRTVDSCPDNVLLYSRLSAMLFLCLIGAIRNPFWVTSLMKRFLRKKHIKSKLSSHETKTFGQAAARRTSFLLSSEEAASSRLTDRFFRNFLAFFALFFCFFFLRRSISPARQDQREEGRIGSESHLWHGIKKTGDNTGGLRRLYPPRGSEILHSSVTESGSKVIMLSNDWEPPSLIIMLENHMLLLVVQLHDLCFYLLGSSATEMKKHSTFGCGNAHAQFLQDPESLGDCSYVMTEFLLRVNYSNLSLAFFMFKVVYDFSMPVLNEAADICRKAAELKGLVHVLRLQ</sequence>
<name>A0A1Q9CK62_SYMMI</name>